<evidence type="ECO:0000313" key="5">
    <source>
        <dbReference type="EMBL" id="GEB82499.1"/>
    </source>
</evidence>
<organism evidence="5 6">
    <name type="scientific">Acetobacter orleanensis</name>
    <dbReference type="NCBI Taxonomy" id="104099"/>
    <lineage>
        <taxon>Bacteria</taxon>
        <taxon>Pseudomonadati</taxon>
        <taxon>Pseudomonadota</taxon>
        <taxon>Alphaproteobacteria</taxon>
        <taxon>Acetobacterales</taxon>
        <taxon>Acetobacteraceae</taxon>
        <taxon>Acetobacter</taxon>
    </lineage>
</organism>
<protein>
    <submittedName>
        <fullName evidence="5">Aldehyde dehydrogenase</fullName>
    </submittedName>
</protein>
<dbReference type="InterPro" id="IPR016161">
    <property type="entry name" value="Ald_DH/histidinol_DH"/>
</dbReference>
<dbReference type="AlphaFoldDB" id="A0A4Y3TM36"/>
<dbReference type="InterPro" id="IPR016162">
    <property type="entry name" value="Ald_DH_N"/>
</dbReference>
<evidence type="ECO:0000256" key="2">
    <source>
        <dbReference type="ARBA" id="ARBA00022857"/>
    </source>
</evidence>
<dbReference type="FunFam" id="3.40.309.10:FF:000009">
    <property type="entry name" value="Aldehyde dehydrogenase A"/>
    <property type="match status" value="1"/>
</dbReference>
<dbReference type="Proteomes" id="UP000317617">
    <property type="component" value="Unassembled WGS sequence"/>
</dbReference>
<dbReference type="InterPro" id="IPR015590">
    <property type="entry name" value="Aldehyde_DH_dom"/>
</dbReference>
<dbReference type="Pfam" id="PF00171">
    <property type="entry name" value="Aldedh"/>
    <property type="match status" value="1"/>
</dbReference>
<evidence type="ECO:0000259" key="4">
    <source>
        <dbReference type="Pfam" id="PF00171"/>
    </source>
</evidence>
<proteinExistence type="inferred from homology"/>
<dbReference type="PANTHER" id="PTHR43217:SF2">
    <property type="entry name" value="SUCCINATE-SEMIALDEHYDE DEHYDROGENASE [NADP(+)]"/>
    <property type="match status" value="1"/>
</dbReference>
<gene>
    <name evidence="5" type="ORF">AOR01nite_09760</name>
</gene>
<dbReference type="GO" id="GO:0004030">
    <property type="term" value="F:aldehyde dehydrogenase [NAD(P)+] activity"/>
    <property type="evidence" value="ECO:0007669"/>
    <property type="project" value="InterPro"/>
</dbReference>
<evidence type="ECO:0000313" key="6">
    <source>
        <dbReference type="Proteomes" id="UP000317617"/>
    </source>
</evidence>
<dbReference type="SUPFAM" id="SSF53720">
    <property type="entry name" value="ALDH-like"/>
    <property type="match status" value="1"/>
</dbReference>
<dbReference type="STRING" id="104099.AD949_11690"/>
<dbReference type="FunFam" id="3.40.605.10:FF:000012">
    <property type="entry name" value="NAD-dependent succinate-semialdehyde dehydrogenase"/>
    <property type="match status" value="1"/>
</dbReference>
<evidence type="ECO:0000256" key="1">
    <source>
        <dbReference type="ARBA" id="ARBA00009986"/>
    </source>
</evidence>
<dbReference type="Gene3D" id="3.40.605.10">
    <property type="entry name" value="Aldehyde Dehydrogenase, Chain A, domain 1"/>
    <property type="match status" value="1"/>
</dbReference>
<dbReference type="InterPro" id="IPR047110">
    <property type="entry name" value="GABD/Sad-like"/>
</dbReference>
<comment type="similarity">
    <text evidence="1">Belongs to the aldehyde dehydrogenase family.</text>
</comment>
<dbReference type="GO" id="GO:0004777">
    <property type="term" value="F:succinate-semialdehyde dehydrogenase (NAD+) activity"/>
    <property type="evidence" value="ECO:0007669"/>
    <property type="project" value="TreeGrafter"/>
</dbReference>
<comment type="caution">
    <text evidence="5">The sequence shown here is derived from an EMBL/GenBank/DDBJ whole genome shotgun (WGS) entry which is preliminary data.</text>
</comment>
<keyword evidence="6" id="KW-1185">Reference proteome</keyword>
<keyword evidence="3" id="KW-0560">Oxidoreductase</keyword>
<name>A0A4Y3TM36_9PROT</name>
<accession>A0A4Y3TM36</accession>
<feature type="domain" description="Aldehyde dehydrogenase" evidence="4">
    <location>
        <begin position="5"/>
        <end position="455"/>
    </location>
</feature>
<reference evidence="5 6" key="1">
    <citation type="submission" date="2019-06" db="EMBL/GenBank/DDBJ databases">
        <title>Whole genome shotgun sequence of Acetobacter orleanensis NBRC 13752.</title>
        <authorList>
            <person name="Hosoyama A."/>
            <person name="Uohara A."/>
            <person name="Ohji S."/>
            <person name="Ichikawa N."/>
        </authorList>
    </citation>
    <scope>NUCLEOTIDE SEQUENCE [LARGE SCALE GENOMIC DNA]</scope>
    <source>
        <strain evidence="5 6">NBRC 13752</strain>
    </source>
</reference>
<keyword evidence="2" id="KW-0521">NADP</keyword>
<dbReference type="EMBL" id="BJMU01000003">
    <property type="protein sequence ID" value="GEB82499.1"/>
    <property type="molecule type" value="Genomic_DNA"/>
</dbReference>
<dbReference type="Gene3D" id="3.40.309.10">
    <property type="entry name" value="Aldehyde Dehydrogenase, Chain A, domain 2"/>
    <property type="match status" value="1"/>
</dbReference>
<dbReference type="CDD" id="cd07100">
    <property type="entry name" value="ALDH_SSADH1_GabD1"/>
    <property type="match status" value="1"/>
</dbReference>
<dbReference type="InterPro" id="IPR016163">
    <property type="entry name" value="Ald_DH_C"/>
</dbReference>
<evidence type="ECO:0000256" key="3">
    <source>
        <dbReference type="ARBA" id="ARBA00023002"/>
    </source>
</evidence>
<sequence>MTMAYKTVNPYTNETIATFPDLKDAELESLLSQAEKTYKSWRGKSFADRASILHKAASILRAQSEEYAKLLTLEMGKLKREALGEVALSADILEYYAKNAEEFLAPQKIPGGSERGDDAMVVNQPLGVLLAIEPWNFPYYQLARVAGPHLMAGNVVVVKHASIVPQCAAAFEKLFHDAGAPAGLYTNLFATRQQLEKLIDDPRIQGIALTGSEGAGASVAAQAGKNLKKTTMELGGSDAFIVLDDADLEKSVKWAVWGRMNNGGQCCVASKRIIVQESLADQFFKRFSEELGKLIPGDPSDDATGVPPMSSQSAADQLNQQVENAVKHGAKAHRVGPKPPQQGAFVQTTILTNVTRDNPSFYQEFFGPVALFFTVKNEQEAIDLANDTPYGLGGSVFTQDTKRGVEIAKQIYTGMVYINHPTWTKPDLPFGGVKRSGYGRELAMMGIEEFINKKLINVVPIDAPA</sequence>
<dbReference type="PANTHER" id="PTHR43217">
    <property type="entry name" value="SUCCINATE SEMIALDEHYDE DEHYDROGENASE [NAD(P)+] SAD"/>
    <property type="match status" value="1"/>
</dbReference>
<dbReference type="InterPro" id="IPR044148">
    <property type="entry name" value="ALDH_GabD1-like"/>
</dbReference>